<name>A0A2U1T0Z5_9MICO</name>
<accession>A0A2U1T0Z5</accession>
<evidence type="ECO:0000313" key="2">
    <source>
        <dbReference type="Proteomes" id="UP000244978"/>
    </source>
</evidence>
<dbReference type="EMBL" id="QEEX01000001">
    <property type="protein sequence ID" value="PWB97549.1"/>
    <property type="molecule type" value="Genomic_DNA"/>
</dbReference>
<sequence length="180" mass="19450">MSARPLVSVDARSGAWEESPWPSAFELARVLPQNSWTLVGGLMVKLHAELAGLPSPRATVDVDSALHLETQAITFAEAAALLAAAGYVLDDSTKHAYRFDRGADRVDVMCSDRQSIWRRHRCQGRPLFGISGGTRALQQTINVDVETAADTVRLVVPTLRGALVLKGGRLGQHRSVVRAA</sequence>
<keyword evidence="2" id="KW-1185">Reference proteome</keyword>
<gene>
    <name evidence="1" type="ORF">DF220_06690</name>
</gene>
<dbReference type="AlphaFoldDB" id="A0A2U1T0Z5"/>
<reference evidence="2" key="1">
    <citation type="submission" date="2018-04" db="EMBL/GenBank/DDBJ databases">
        <authorList>
            <person name="Liu S."/>
            <person name="Wang Z."/>
            <person name="Li J."/>
        </authorList>
    </citation>
    <scope>NUCLEOTIDE SEQUENCE [LARGE SCALE GENOMIC DNA]</scope>
    <source>
        <strain evidence="2">S1194</strain>
    </source>
</reference>
<protein>
    <submittedName>
        <fullName evidence="1">Uncharacterized protein</fullName>
    </submittedName>
</protein>
<dbReference type="KEGG" id="salc:C2138_11575"/>
<proteinExistence type="predicted"/>
<comment type="caution">
    <text evidence="1">The sequence shown here is derived from an EMBL/GenBank/DDBJ whole genome shotgun (WGS) entry which is preliminary data.</text>
</comment>
<dbReference type="OrthoDB" id="5175769at2"/>
<organism evidence="1 2">
    <name type="scientific">Homoserinimonas hongtaonis</name>
    <dbReference type="NCBI Taxonomy" id="2079791"/>
    <lineage>
        <taxon>Bacteria</taxon>
        <taxon>Bacillati</taxon>
        <taxon>Actinomycetota</taxon>
        <taxon>Actinomycetes</taxon>
        <taxon>Micrococcales</taxon>
        <taxon>Microbacteriaceae</taxon>
        <taxon>Homoserinimonas</taxon>
    </lineage>
</organism>
<dbReference type="Proteomes" id="UP000244978">
    <property type="component" value="Unassembled WGS sequence"/>
</dbReference>
<evidence type="ECO:0000313" key="1">
    <source>
        <dbReference type="EMBL" id="PWB97549.1"/>
    </source>
</evidence>
<dbReference type="RefSeq" id="WP_108518005.1">
    <property type="nucleotide sequence ID" value="NZ_CP026951.1"/>
</dbReference>